<dbReference type="Gene3D" id="3.30.1330.60">
    <property type="entry name" value="OmpA-like domain"/>
    <property type="match status" value="1"/>
</dbReference>
<organism evidence="12">
    <name type="scientific">Granulicella tundricola (strain ATCC BAA-1859 / DSM 23138 / MP5ACTX9)</name>
    <dbReference type="NCBI Taxonomy" id="1198114"/>
    <lineage>
        <taxon>Bacteria</taxon>
        <taxon>Pseudomonadati</taxon>
        <taxon>Acidobacteriota</taxon>
        <taxon>Terriglobia</taxon>
        <taxon>Terriglobales</taxon>
        <taxon>Acidobacteriaceae</taxon>
        <taxon>Granulicella</taxon>
    </lineage>
</organism>
<dbReference type="PANTHER" id="PTHR30329:SF20">
    <property type="entry name" value="EXPORTED PROTEIN"/>
    <property type="match status" value="1"/>
</dbReference>
<dbReference type="CDD" id="cd07185">
    <property type="entry name" value="OmpA_C-like"/>
    <property type="match status" value="1"/>
</dbReference>
<dbReference type="HOGENOM" id="CLU_016890_0_0_0"/>
<feature type="region of interest" description="Disordered" evidence="8">
    <location>
        <begin position="55"/>
        <end position="78"/>
    </location>
</feature>
<dbReference type="InterPro" id="IPR050330">
    <property type="entry name" value="Bact_OuterMem_StrucFunc"/>
</dbReference>
<protein>
    <submittedName>
        <fullName evidence="11">OmpA/MotB domain protein</fullName>
    </submittedName>
</protein>
<evidence type="ECO:0000256" key="7">
    <source>
        <dbReference type="PROSITE-ProRule" id="PRU00473"/>
    </source>
</evidence>
<evidence type="ECO:0000259" key="10">
    <source>
        <dbReference type="PROSITE" id="PS51123"/>
    </source>
</evidence>
<evidence type="ECO:0000256" key="5">
    <source>
        <dbReference type="ARBA" id="ARBA00022989"/>
    </source>
</evidence>
<keyword evidence="12" id="KW-1185">Reference proteome</keyword>
<dbReference type="Pfam" id="PF00691">
    <property type="entry name" value="OmpA"/>
    <property type="match status" value="1"/>
</dbReference>
<evidence type="ECO:0000313" key="11">
    <source>
        <dbReference type="EMBL" id="ADW70892.1"/>
    </source>
</evidence>
<evidence type="ECO:0000256" key="9">
    <source>
        <dbReference type="SAM" id="Phobius"/>
    </source>
</evidence>
<dbReference type="InterPro" id="IPR006665">
    <property type="entry name" value="OmpA-like"/>
</dbReference>
<dbReference type="GO" id="GO:0005886">
    <property type="term" value="C:plasma membrane"/>
    <property type="evidence" value="ECO:0007669"/>
    <property type="project" value="UniProtKB-SubCell"/>
</dbReference>
<keyword evidence="5 9" id="KW-1133">Transmembrane helix</keyword>
<dbReference type="SUPFAM" id="SSF103088">
    <property type="entry name" value="OmpA-like"/>
    <property type="match status" value="1"/>
</dbReference>
<comment type="subcellular location">
    <subcellularLocation>
        <location evidence="1">Cell membrane</location>
        <topology evidence="1">Single-pass membrane protein</topology>
    </subcellularLocation>
</comment>
<dbReference type="InterPro" id="IPR036737">
    <property type="entry name" value="OmpA-like_sf"/>
</dbReference>
<dbReference type="AlphaFoldDB" id="E8X608"/>
<evidence type="ECO:0000256" key="1">
    <source>
        <dbReference type="ARBA" id="ARBA00004162"/>
    </source>
</evidence>
<name>E8X608_GRATM</name>
<geneLocation type="plasmid" evidence="11 12">
    <name>pACIX901</name>
</geneLocation>
<proteinExistence type="inferred from homology"/>
<gene>
    <name evidence="11" type="ordered locus">AciX9_4112</name>
</gene>
<dbReference type="InterPro" id="IPR025713">
    <property type="entry name" value="MotB-like_N_dom"/>
</dbReference>
<dbReference type="KEGG" id="acm:AciX9_4112"/>
<evidence type="ECO:0000256" key="3">
    <source>
        <dbReference type="ARBA" id="ARBA00022475"/>
    </source>
</evidence>
<keyword evidence="11" id="KW-0614">Plasmid</keyword>
<feature type="transmembrane region" description="Helical" evidence="9">
    <location>
        <begin position="12"/>
        <end position="32"/>
    </location>
</feature>
<keyword evidence="3" id="KW-1003">Cell membrane</keyword>
<evidence type="ECO:0000256" key="8">
    <source>
        <dbReference type="SAM" id="MobiDB-lite"/>
    </source>
</evidence>
<evidence type="ECO:0000256" key="4">
    <source>
        <dbReference type="ARBA" id="ARBA00022692"/>
    </source>
</evidence>
<dbReference type="PANTHER" id="PTHR30329">
    <property type="entry name" value="STATOR ELEMENT OF FLAGELLAR MOTOR COMPLEX"/>
    <property type="match status" value="1"/>
</dbReference>
<dbReference type="Proteomes" id="UP000000343">
    <property type="component" value="Plasmid pACIX901"/>
</dbReference>
<evidence type="ECO:0000256" key="6">
    <source>
        <dbReference type="ARBA" id="ARBA00023136"/>
    </source>
</evidence>
<feature type="domain" description="OmpA-like" evidence="10">
    <location>
        <begin position="111"/>
        <end position="232"/>
    </location>
</feature>
<evidence type="ECO:0000313" key="12">
    <source>
        <dbReference type="Proteomes" id="UP000000343"/>
    </source>
</evidence>
<dbReference type="EMBL" id="CP002481">
    <property type="protein sequence ID" value="ADW70892.1"/>
    <property type="molecule type" value="Genomic_DNA"/>
</dbReference>
<comment type="similarity">
    <text evidence="2">Belongs to the MotB family.</text>
</comment>
<sequence length="239" mass="26086">MGEAGPSHDRWLISYADLVTLLFAVFVVLFAYSWHSKQAIRTVSTAIRSGFDSMSAAQTETAPETPVPDQLRGPTQSADPLRFDTAKLSQQLQGVLGDAIDKHEIVMQQTADGFIISLRELGFFNSGEATLLPGAAAKLQDTAKVLMEDGLEVRVEGHSDDQPIHNGQFQSNWELSTARAMSVLSLLVDEAGFPPTKISVAGYGPYHPVADNATLDGRRSNRRVDLVVLSPRSREEKLH</sequence>
<accession>E8X608</accession>
<dbReference type="PROSITE" id="PS51123">
    <property type="entry name" value="OMPA_2"/>
    <property type="match status" value="1"/>
</dbReference>
<reference evidence="12" key="1">
    <citation type="submission" date="2011-01" db="EMBL/GenBank/DDBJ databases">
        <title>Complete sequence of plasmid1 of Acidobacterium sp. MP5ACTX9.</title>
        <authorList>
            <consortium name="US DOE Joint Genome Institute"/>
            <person name="Lucas S."/>
            <person name="Copeland A."/>
            <person name="Lapidus A."/>
            <person name="Cheng J.-F."/>
            <person name="Goodwin L."/>
            <person name="Pitluck S."/>
            <person name="Teshima H."/>
            <person name="Detter J.C."/>
            <person name="Han C."/>
            <person name="Tapia R."/>
            <person name="Land M."/>
            <person name="Hauser L."/>
            <person name="Kyrpides N."/>
            <person name="Ivanova N."/>
            <person name="Ovchinnikova G."/>
            <person name="Pagani I."/>
            <person name="Rawat S.R."/>
            <person name="Mannisto M."/>
            <person name="Haggblom M.M."/>
            <person name="Woyke T."/>
        </authorList>
    </citation>
    <scope>NUCLEOTIDE SEQUENCE [LARGE SCALE GENOMIC DNA]</scope>
    <source>
        <strain evidence="12">MP5ACTX9</strain>
        <plasmid evidence="12">Plasmid pACIX901</plasmid>
    </source>
</reference>
<dbReference type="Pfam" id="PF13677">
    <property type="entry name" value="MotB_plug"/>
    <property type="match status" value="1"/>
</dbReference>
<keyword evidence="6 7" id="KW-0472">Membrane</keyword>
<evidence type="ECO:0000256" key="2">
    <source>
        <dbReference type="ARBA" id="ARBA00008914"/>
    </source>
</evidence>
<keyword evidence="4 9" id="KW-0812">Transmembrane</keyword>